<dbReference type="EMBL" id="CAJVQB010060179">
    <property type="protein sequence ID" value="CAG8839329.1"/>
    <property type="molecule type" value="Genomic_DNA"/>
</dbReference>
<evidence type="ECO:0000313" key="2">
    <source>
        <dbReference type="Proteomes" id="UP000789901"/>
    </source>
</evidence>
<sequence>MASYDGIDSLKSFFRNESLNKIAISRAFHELWKRNDIQSEENDCNCLLEILKELMAENLDSDRKQHLISLQDIVKMRNLWKELKILVDEDLIRFETDEPPDWKVHAIRNIGNIKDRLQKANTSVHERLHKEIQDVDINDLTYDDPLANGIVDLGSSQYQLVDDDYDVLVGEKGGIRKLGKGALIKSVCVNYVTKRNEIQTECKFVIAPSETTRHKNWVEGEINRAQIATNITDTLLQEIKRNVLHKISKASENALVDVVA</sequence>
<keyword evidence="2" id="KW-1185">Reference proteome</keyword>
<organism evidence="1 2">
    <name type="scientific">Gigaspora margarita</name>
    <dbReference type="NCBI Taxonomy" id="4874"/>
    <lineage>
        <taxon>Eukaryota</taxon>
        <taxon>Fungi</taxon>
        <taxon>Fungi incertae sedis</taxon>
        <taxon>Mucoromycota</taxon>
        <taxon>Glomeromycotina</taxon>
        <taxon>Glomeromycetes</taxon>
        <taxon>Diversisporales</taxon>
        <taxon>Gigasporaceae</taxon>
        <taxon>Gigaspora</taxon>
    </lineage>
</organism>
<evidence type="ECO:0000313" key="1">
    <source>
        <dbReference type="EMBL" id="CAG8839329.1"/>
    </source>
</evidence>
<proteinExistence type="predicted"/>
<feature type="non-terminal residue" evidence="1">
    <location>
        <position position="260"/>
    </location>
</feature>
<name>A0ABN7WSB5_GIGMA</name>
<protein>
    <submittedName>
        <fullName evidence="1">28862_t:CDS:1</fullName>
    </submittedName>
</protein>
<comment type="caution">
    <text evidence="1">The sequence shown here is derived from an EMBL/GenBank/DDBJ whole genome shotgun (WGS) entry which is preliminary data.</text>
</comment>
<reference evidence="1 2" key="1">
    <citation type="submission" date="2021-06" db="EMBL/GenBank/DDBJ databases">
        <authorList>
            <person name="Kallberg Y."/>
            <person name="Tangrot J."/>
            <person name="Rosling A."/>
        </authorList>
    </citation>
    <scope>NUCLEOTIDE SEQUENCE [LARGE SCALE GENOMIC DNA]</scope>
    <source>
        <strain evidence="1 2">120-4 pot B 10/14</strain>
    </source>
</reference>
<gene>
    <name evidence="1" type="ORF">GMARGA_LOCUS34398</name>
</gene>
<accession>A0ABN7WSB5</accession>
<dbReference type="Proteomes" id="UP000789901">
    <property type="component" value="Unassembled WGS sequence"/>
</dbReference>